<dbReference type="OrthoDB" id="7069252at2"/>
<proteinExistence type="predicted"/>
<dbReference type="SUPFAM" id="SSF82185">
    <property type="entry name" value="Histone H3 K4-specific methyltransferase SET7/9 N-terminal domain"/>
    <property type="match status" value="1"/>
</dbReference>
<name>A0A2S2FJK6_9GAMM</name>
<reference evidence="1" key="1">
    <citation type="submission" date="2019-08" db="EMBL/GenBank/DDBJ databases">
        <title>The complete genome of Acinetobacter defluvii strain WCHAD010030.</title>
        <authorList>
            <person name="Hu Y."/>
            <person name="Qin J."/>
            <person name="Feng Y."/>
            <person name="Zong Z."/>
        </authorList>
    </citation>
    <scope>NUCLEOTIDE SEQUENCE</scope>
    <source>
        <strain evidence="1">WCHA30</strain>
    </source>
</reference>
<dbReference type="AlphaFoldDB" id="A0A2S2FJK6"/>
<dbReference type="STRING" id="1871111.GCA_001704615_03545"/>
<accession>A0A2S2FJK6</accession>
<protein>
    <submittedName>
        <fullName evidence="1">Membrane-binding protein</fullName>
    </submittedName>
</protein>
<dbReference type="Pfam" id="PF07661">
    <property type="entry name" value="MORN_2"/>
    <property type="match status" value="2"/>
</dbReference>
<sequence>MTGCANLQSTTQHIPSELQQQLITSQPIIAYFTPDAGEEDCSCDSNVGHGYSASPIENGYYRKLLGRDKNGRFLVQDFYQNSHNKQTDPFWIIEPKGLNSFDGQYTDGDVVGYYENGKVEFKLTYRNHVAIGKSQNYYPNGKIALETEFVDEKIVLQKLWYENGKIAADLKLDAQQDFHIIDSKVWDQNNNLISDIEQSDEIIQKIYSQI</sequence>
<dbReference type="Proteomes" id="UP000245977">
    <property type="component" value="Chromosome"/>
</dbReference>
<dbReference type="InterPro" id="IPR011652">
    <property type="entry name" value="MORN_2"/>
</dbReference>
<dbReference type="EMBL" id="CP029397">
    <property type="protein sequence ID" value="AWL30542.1"/>
    <property type="molecule type" value="Genomic_DNA"/>
</dbReference>
<gene>
    <name evidence="1" type="ORF">DJ533_14935</name>
</gene>
<evidence type="ECO:0000313" key="1">
    <source>
        <dbReference type="EMBL" id="AWL30542.1"/>
    </source>
</evidence>
<dbReference type="KEGG" id="adv:DJ533_14935"/>
<keyword evidence="2" id="KW-1185">Reference proteome</keyword>
<dbReference type="Gene3D" id="3.90.930.1">
    <property type="match status" value="1"/>
</dbReference>
<organism evidence="1 2">
    <name type="scientific">Acinetobacter defluvii</name>
    <dbReference type="NCBI Taxonomy" id="1871111"/>
    <lineage>
        <taxon>Bacteria</taxon>
        <taxon>Pseudomonadati</taxon>
        <taxon>Pseudomonadota</taxon>
        <taxon>Gammaproteobacteria</taxon>
        <taxon>Moraxellales</taxon>
        <taxon>Moraxellaceae</taxon>
        <taxon>Acinetobacter</taxon>
    </lineage>
</organism>
<evidence type="ECO:0000313" key="2">
    <source>
        <dbReference type="Proteomes" id="UP000245977"/>
    </source>
</evidence>